<accession>V9UX40</accession>
<evidence type="ECO:0000256" key="1">
    <source>
        <dbReference type="ARBA" id="ARBA00023172"/>
    </source>
</evidence>
<dbReference type="KEGG" id="pmot:X970_07415"/>
<dbReference type="Proteomes" id="UP000018660">
    <property type="component" value="Chromosome"/>
</dbReference>
<dbReference type="RefSeq" id="WP_024086633.1">
    <property type="nucleotide sequence ID" value="NC_023076.1"/>
</dbReference>
<dbReference type="PROSITE" id="PS51898">
    <property type="entry name" value="TYR_RECOMBINASE"/>
    <property type="match status" value="1"/>
</dbReference>
<evidence type="ECO:0000313" key="4">
    <source>
        <dbReference type="Proteomes" id="UP000018660"/>
    </source>
</evidence>
<dbReference type="HOGENOM" id="CLU_042658_0_0_6"/>
<evidence type="ECO:0000259" key="2">
    <source>
        <dbReference type="PROSITE" id="PS51898"/>
    </source>
</evidence>
<protein>
    <submittedName>
        <fullName evidence="3">Recombinase</fullName>
    </submittedName>
</protein>
<evidence type="ECO:0000313" key="3">
    <source>
        <dbReference type="EMBL" id="AHC87236.1"/>
    </source>
</evidence>
<dbReference type="GO" id="GO:0006310">
    <property type="term" value="P:DNA recombination"/>
    <property type="evidence" value="ECO:0007669"/>
    <property type="project" value="UniProtKB-KW"/>
</dbReference>
<dbReference type="InterPro" id="IPR002104">
    <property type="entry name" value="Integrase_catalytic"/>
</dbReference>
<dbReference type="SUPFAM" id="SSF56349">
    <property type="entry name" value="DNA breaking-rejoining enzymes"/>
    <property type="match status" value="1"/>
</dbReference>
<organism evidence="3 4">
    <name type="scientific">Pseudomonas monteilii SB3101</name>
    <dbReference type="NCBI Taxonomy" id="1435058"/>
    <lineage>
        <taxon>Bacteria</taxon>
        <taxon>Pseudomonadati</taxon>
        <taxon>Pseudomonadota</taxon>
        <taxon>Gammaproteobacteria</taxon>
        <taxon>Pseudomonadales</taxon>
        <taxon>Pseudomonadaceae</taxon>
        <taxon>Pseudomonas</taxon>
    </lineage>
</organism>
<sequence>MNAVVKVKVDYRGPTNVKTIRLPAVLTDKGILISLLQYQSEQHRSQSWHQKVNLVVRLLLTFVDHGGIPFTSPTDLLKGFRHALYYGTVDERLEDPTGLYWGPRTTETADDLINLLTGYTDWLTRQPGHSGVLMNPIRDASGYEERLNWCAYHHRQDNKLLNHLTSDAQAEANFFTREVGRQQSSVIVDEVKRFPEKHFHRLLDEGFVIAGKQDEEKNLRTDWKSQCITILMNSGGIRKSEAFHIYLDDIDIDEDLMEAVVTIHHPSDGKVKNDNYANRREYLLKKFRLKPRTDYLKSESQHAGWKAPAINNQRYFEVQFFPPSKAQEFLLAFRNYVLYQRVEPKGLGHPYAFTNSNGEPETIKNFQRLHRAAVERIGLKSAKYHGTTEHGHRHAYGYRLAEAGFSAVEIKKAMHHKCVTSCQVYIQPTNSDLRKKMRQVEAAHKATLPNSDAPQSP</sequence>
<dbReference type="InterPro" id="IPR013762">
    <property type="entry name" value="Integrase-like_cat_sf"/>
</dbReference>
<name>V9UX40_9PSED</name>
<dbReference type="Pfam" id="PF00589">
    <property type="entry name" value="Phage_integrase"/>
    <property type="match status" value="1"/>
</dbReference>
<proteinExistence type="predicted"/>
<gene>
    <name evidence="3" type="ORF">X970_07415</name>
</gene>
<dbReference type="Gene3D" id="1.10.443.10">
    <property type="entry name" value="Intergrase catalytic core"/>
    <property type="match status" value="1"/>
</dbReference>
<dbReference type="InterPro" id="IPR011010">
    <property type="entry name" value="DNA_brk_join_enz"/>
</dbReference>
<dbReference type="NCBIfam" id="NF040693">
    <property type="entry name" value="recomb_GmtY"/>
    <property type="match status" value="1"/>
</dbReference>
<reference evidence="3 4" key="1">
    <citation type="submission" date="2013-12" db="EMBL/GenBank/DDBJ databases">
        <title>Complete Genomes of Pseudomonas monteilii SB3078 and SB3101, two Benzene, Toluene and Ethylbenzene Degrading Bacteria used for Bioaugmentation.</title>
        <authorList>
            <person name="Dueholm M.S."/>
            <person name="Albertsen M."/>
            <person name="D'Imperio S."/>
            <person name="Tale V.P."/>
            <person name="Lewis D."/>
            <person name="Nilsen P.H."/>
            <person name="Nielsen J.L."/>
        </authorList>
    </citation>
    <scope>NUCLEOTIDE SEQUENCE [LARGE SCALE GENOMIC DNA]</scope>
    <source>
        <strain evidence="3 4">SB3101</strain>
    </source>
</reference>
<dbReference type="PATRIC" id="fig|1435058.3.peg.1448"/>
<dbReference type="GO" id="GO:0015074">
    <property type="term" value="P:DNA integration"/>
    <property type="evidence" value="ECO:0007669"/>
    <property type="project" value="InterPro"/>
</dbReference>
<dbReference type="AlphaFoldDB" id="V9UX40"/>
<feature type="domain" description="Tyr recombinase" evidence="2">
    <location>
        <begin position="189"/>
        <end position="438"/>
    </location>
</feature>
<dbReference type="EMBL" id="CP006979">
    <property type="protein sequence ID" value="AHC87236.1"/>
    <property type="molecule type" value="Genomic_DNA"/>
</dbReference>
<keyword evidence="1" id="KW-0233">DNA recombination</keyword>
<dbReference type="GO" id="GO:0003677">
    <property type="term" value="F:DNA binding"/>
    <property type="evidence" value="ECO:0007669"/>
    <property type="project" value="InterPro"/>
</dbReference>